<organism evidence="2 3">
    <name type="scientific">Carnobacterium inhibens</name>
    <dbReference type="NCBI Taxonomy" id="147709"/>
    <lineage>
        <taxon>Bacteria</taxon>
        <taxon>Bacillati</taxon>
        <taxon>Bacillota</taxon>
        <taxon>Bacilli</taxon>
        <taxon>Lactobacillales</taxon>
        <taxon>Carnobacteriaceae</taxon>
        <taxon>Carnobacterium</taxon>
    </lineage>
</organism>
<gene>
    <name evidence="2" type="ORF">GLO26_06035</name>
</gene>
<evidence type="ECO:0000313" key="2">
    <source>
        <dbReference type="EMBL" id="MBC9825388.1"/>
    </source>
</evidence>
<feature type="domain" description="DUF4435" evidence="1">
    <location>
        <begin position="29"/>
        <end position="259"/>
    </location>
</feature>
<evidence type="ECO:0000313" key="3">
    <source>
        <dbReference type="Proteomes" id="UP000638836"/>
    </source>
</evidence>
<dbReference type="Proteomes" id="UP000638836">
    <property type="component" value="Unassembled WGS sequence"/>
</dbReference>
<dbReference type="InterPro" id="IPR029492">
    <property type="entry name" value="DUF4435"/>
</dbReference>
<dbReference type="RefSeq" id="WP_187948746.1">
    <property type="nucleotide sequence ID" value="NZ_WNJQ01000004.1"/>
</dbReference>
<proteinExistence type="predicted"/>
<accession>A0ABR7TBQ5</accession>
<dbReference type="EMBL" id="WNJQ01000004">
    <property type="protein sequence ID" value="MBC9825388.1"/>
    <property type="molecule type" value="Genomic_DNA"/>
</dbReference>
<keyword evidence="3" id="KW-1185">Reference proteome</keyword>
<protein>
    <submittedName>
        <fullName evidence="2">DUF4435 domain-containing protein</fullName>
    </submittedName>
</protein>
<dbReference type="Pfam" id="PF14491">
    <property type="entry name" value="DUF4435"/>
    <property type="match status" value="1"/>
</dbReference>
<reference evidence="2 3" key="1">
    <citation type="journal article" date="2020" name="Microorganisms">
        <title>New Insight into Antimicrobial Compounds from Food and Marine-Sourced Carnobacterium Species through Phenotype and Genome Analyses.</title>
        <authorList>
            <person name="Begrem S."/>
            <person name="Ivaniuk F."/>
            <person name="Gigout-Chevalier F."/>
            <person name="Kolypczuk L."/>
            <person name="Bonnetot S."/>
            <person name="Leroi F."/>
            <person name="Grovel O."/>
            <person name="Delbarre-Ladrat C."/>
            <person name="Passerini D."/>
        </authorList>
    </citation>
    <scope>NUCLEOTIDE SEQUENCE [LARGE SCALE GENOMIC DNA]</scope>
    <source>
        <strain evidence="2 3">MIP2551</strain>
    </source>
</reference>
<name>A0ABR7TBQ5_9LACT</name>
<comment type="caution">
    <text evidence="2">The sequence shown here is derived from an EMBL/GenBank/DDBJ whole genome shotgun (WGS) entry which is preliminary data.</text>
</comment>
<sequence>MIENSLPIRNDDSVIAEFILWNSGNHDKKLNLFVEDENGHLTYSELLKRKYEDKFVFNIYSCKSRKFVMENYEIWKNKFNHIDNTLFLVDKDFSLWAGEEVADNRNLLTWKYFTLENYLINQDTAFFVMNVLLPGKKIEAIKLLFPDFDSWLENQFSVLKPLFISFAVSHKYKLRKNTSLSPYIFFDEKSSNFNHEQITRYINEIEVECQSKGIDYLKESNEIENYYKTRENSGLHELIKGKYLLTYLIFEINKRAKREKPTLKVISEKDVYFYFILKIPISVFSELWNKIENLLHSNDRV</sequence>
<evidence type="ECO:0000259" key="1">
    <source>
        <dbReference type="Pfam" id="PF14491"/>
    </source>
</evidence>